<evidence type="ECO:0000259" key="8">
    <source>
        <dbReference type="SMART" id="SM00563"/>
    </source>
</evidence>
<dbReference type="PANTHER" id="PTHR10434:SF64">
    <property type="entry name" value="1-ACYL-SN-GLYCEROL-3-PHOSPHATE ACYLTRANSFERASE-RELATED"/>
    <property type="match status" value="1"/>
</dbReference>
<dbReference type="SMART" id="SM00563">
    <property type="entry name" value="PlsC"/>
    <property type="match status" value="1"/>
</dbReference>
<dbReference type="CDD" id="cd07989">
    <property type="entry name" value="LPLAT_AGPAT-like"/>
    <property type="match status" value="1"/>
</dbReference>
<dbReference type="Proteomes" id="UP000245461">
    <property type="component" value="Unassembled WGS sequence"/>
</dbReference>
<feature type="region of interest" description="Disordered" evidence="6">
    <location>
        <begin position="1"/>
        <end position="24"/>
    </location>
</feature>
<dbReference type="Pfam" id="PF01553">
    <property type="entry name" value="Acyltransferase"/>
    <property type="match status" value="1"/>
</dbReference>
<organism evidence="9 10">
    <name type="scientific">Zavarzinia aquatilis</name>
    <dbReference type="NCBI Taxonomy" id="2211142"/>
    <lineage>
        <taxon>Bacteria</taxon>
        <taxon>Pseudomonadati</taxon>
        <taxon>Pseudomonadota</taxon>
        <taxon>Alphaproteobacteria</taxon>
        <taxon>Rhodospirillales</taxon>
        <taxon>Zavarziniaceae</taxon>
        <taxon>Zavarzinia</taxon>
    </lineage>
</organism>
<evidence type="ECO:0000256" key="5">
    <source>
        <dbReference type="ARBA" id="ARBA00023315"/>
    </source>
</evidence>
<evidence type="ECO:0000256" key="1">
    <source>
        <dbReference type="ARBA" id="ARBA00005189"/>
    </source>
</evidence>
<gene>
    <name evidence="9" type="ORF">DKG74_16330</name>
</gene>
<dbReference type="InterPro" id="IPR002123">
    <property type="entry name" value="Plipid/glycerol_acylTrfase"/>
</dbReference>
<evidence type="ECO:0000256" key="4">
    <source>
        <dbReference type="ARBA" id="ARBA00023098"/>
    </source>
</evidence>
<dbReference type="PANTHER" id="PTHR10434">
    <property type="entry name" value="1-ACYL-SN-GLYCEROL-3-PHOSPHATE ACYLTRANSFERASE"/>
    <property type="match status" value="1"/>
</dbReference>
<keyword evidence="4" id="KW-0443">Lipid metabolism</keyword>
<keyword evidence="7" id="KW-0472">Membrane</keyword>
<evidence type="ECO:0000256" key="7">
    <source>
        <dbReference type="SAM" id="Phobius"/>
    </source>
</evidence>
<dbReference type="AlphaFoldDB" id="A0A317DZM2"/>
<feature type="compositionally biased region" description="Basic residues" evidence="6">
    <location>
        <begin position="11"/>
        <end position="21"/>
    </location>
</feature>
<keyword evidence="3 9" id="KW-0808">Transferase</keyword>
<dbReference type="OrthoDB" id="9806880at2"/>
<reference evidence="9 10" key="1">
    <citation type="submission" date="2018-05" db="EMBL/GenBank/DDBJ databases">
        <title>Zavarzinia sp. HR-AS.</title>
        <authorList>
            <person name="Lee Y."/>
            <person name="Jeon C.O."/>
        </authorList>
    </citation>
    <scope>NUCLEOTIDE SEQUENCE [LARGE SCALE GENOMIC DNA]</scope>
    <source>
        <strain evidence="9 10">HR-AS</strain>
    </source>
</reference>
<dbReference type="GO" id="GO:0006654">
    <property type="term" value="P:phosphatidic acid biosynthetic process"/>
    <property type="evidence" value="ECO:0007669"/>
    <property type="project" value="TreeGrafter"/>
</dbReference>
<keyword evidence="10" id="KW-1185">Reference proteome</keyword>
<dbReference type="GO" id="GO:0003841">
    <property type="term" value="F:1-acylglycerol-3-phosphate O-acyltransferase activity"/>
    <property type="evidence" value="ECO:0007669"/>
    <property type="project" value="TreeGrafter"/>
</dbReference>
<name>A0A317DZM2_9PROT</name>
<comment type="pathway">
    <text evidence="1">Lipid metabolism.</text>
</comment>
<proteinExistence type="predicted"/>
<evidence type="ECO:0000313" key="9">
    <source>
        <dbReference type="EMBL" id="PWR20247.1"/>
    </source>
</evidence>
<dbReference type="RefSeq" id="WP_109907244.1">
    <property type="nucleotide sequence ID" value="NZ_QGLE01000010.1"/>
</dbReference>
<protein>
    <submittedName>
        <fullName evidence="9">1-acyl-sn-glycerol-3-phosphate acyltransferase</fullName>
    </submittedName>
</protein>
<accession>A0A317DZM2</accession>
<feature type="domain" description="Phospholipid/glycerol acyltransferase" evidence="8">
    <location>
        <begin position="111"/>
        <end position="232"/>
    </location>
</feature>
<keyword evidence="7" id="KW-0812">Transmembrane</keyword>
<evidence type="ECO:0000313" key="10">
    <source>
        <dbReference type="Proteomes" id="UP000245461"/>
    </source>
</evidence>
<feature type="transmembrane region" description="Helical" evidence="7">
    <location>
        <begin position="55"/>
        <end position="75"/>
    </location>
</feature>
<dbReference type="SUPFAM" id="SSF69593">
    <property type="entry name" value="Glycerol-3-phosphate (1)-acyltransferase"/>
    <property type="match status" value="1"/>
</dbReference>
<keyword evidence="2" id="KW-0444">Lipid biosynthesis</keyword>
<dbReference type="EMBL" id="QGLE01000010">
    <property type="protein sequence ID" value="PWR20247.1"/>
    <property type="molecule type" value="Genomic_DNA"/>
</dbReference>
<keyword evidence="5 9" id="KW-0012">Acyltransferase</keyword>
<comment type="caution">
    <text evidence="9">The sequence shown here is derived from an EMBL/GenBank/DDBJ whole genome shotgun (WGS) entry which is preliminary data.</text>
</comment>
<keyword evidence="7" id="KW-1133">Transmembrane helix</keyword>
<sequence length="310" mass="34343">MTAAAPETRSASRRFAGRSRRRDPFQFEAGEWPDLPAPDLPGQSRLGRLRAISRLSVFVALLVLMVPVQLLALLLDRKLAVAVPFFFHKMLCRALGVKLVVHGRRHKRGAVLYIANHSSWLDIPVMSAVIPGSFVAKSEIEGWPIFGFLAKLQRTVFVQREKRSRTAESRDVLVDRLRGGDNLILFPEGTSSDGCRVLPFKSALFGAAEIEVPRRGGGLGPVVVQPVTVSYTQLQGMPMGRDYRPFFTWFGDMELAPHLLQALSFGPITAEIEFHAPLTVTEAGSRKSLARHCETVIRAGHARQIQGRSE</sequence>
<evidence type="ECO:0000256" key="2">
    <source>
        <dbReference type="ARBA" id="ARBA00022516"/>
    </source>
</evidence>
<evidence type="ECO:0000256" key="3">
    <source>
        <dbReference type="ARBA" id="ARBA00022679"/>
    </source>
</evidence>
<evidence type="ECO:0000256" key="6">
    <source>
        <dbReference type="SAM" id="MobiDB-lite"/>
    </source>
</evidence>